<dbReference type="Pfam" id="PF12220">
    <property type="entry name" value="U1snRNP70_N"/>
    <property type="match status" value="1"/>
</dbReference>
<sequence length="350" mass="38602">MTDKLPPNLLALFAARPPLRYLPPNDIPPEARKTANIDGVAQYLPQLKEEFGDYKPTESWVEMKDRTRMEKEAHQKWLMGEGFKELYNPKEDKNIRGDPYRTLFVSRLSYDTEVKDLEREFSRFGPLERVRLPVNTGESNPKKKGKPLGYAFIVYERERDMKAAYKETENLRLKGRKVVVDVERGRTVNGWRPRRFGGGLGGRGYTQAPVPRPMGYGAPSGPGGFGRGGFRGGFDRGGFRGGRGGGRGGGFGGGGRFGDRGYGAPDGAPMGPRSGGGYGGRDGGRDGGRGFDDRGSRGNANFEPLPPRGGDRGGDRGGSYRDRDRDSGYAGQKRPYDGGGYDDPRSRRRY</sequence>
<evidence type="ECO:0000313" key="8">
    <source>
        <dbReference type="EMBL" id="KAL1589931.1"/>
    </source>
</evidence>
<feature type="compositionally biased region" description="Basic and acidic residues" evidence="6">
    <location>
        <begin position="309"/>
        <end position="327"/>
    </location>
</feature>
<dbReference type="AlphaFoldDB" id="A0AB34L161"/>
<protein>
    <recommendedName>
        <fullName evidence="7">RRM domain-containing protein</fullName>
    </recommendedName>
</protein>
<dbReference type="InterPro" id="IPR034143">
    <property type="entry name" value="snRNP70_RRM"/>
</dbReference>
<feature type="domain" description="RRM" evidence="7">
    <location>
        <begin position="101"/>
        <end position="185"/>
    </location>
</feature>
<evidence type="ECO:0000256" key="1">
    <source>
        <dbReference type="ARBA" id="ARBA00004123"/>
    </source>
</evidence>
<dbReference type="PANTHER" id="PTHR13952:SF5">
    <property type="entry name" value="U1 SMALL NUCLEAR RIBONUCLEOPROTEIN 70 KDA"/>
    <property type="match status" value="1"/>
</dbReference>
<dbReference type="RefSeq" id="XP_069233036.1">
    <property type="nucleotide sequence ID" value="XM_069369924.1"/>
</dbReference>
<evidence type="ECO:0000256" key="5">
    <source>
        <dbReference type="PROSITE-ProRule" id="PRU00176"/>
    </source>
</evidence>
<proteinExistence type="predicted"/>
<evidence type="ECO:0000259" key="7">
    <source>
        <dbReference type="PROSITE" id="PS50102"/>
    </source>
</evidence>
<evidence type="ECO:0000313" key="9">
    <source>
        <dbReference type="Proteomes" id="UP000803884"/>
    </source>
</evidence>
<evidence type="ECO:0000256" key="6">
    <source>
        <dbReference type="SAM" id="MobiDB-lite"/>
    </source>
</evidence>
<dbReference type="CDD" id="cd12236">
    <property type="entry name" value="RRM_snRNP70"/>
    <property type="match status" value="1"/>
</dbReference>
<dbReference type="PROSITE" id="PS50102">
    <property type="entry name" value="RRM"/>
    <property type="match status" value="1"/>
</dbReference>
<dbReference type="EMBL" id="JAAQHG020000003">
    <property type="protein sequence ID" value="KAL1589931.1"/>
    <property type="molecule type" value="Genomic_DNA"/>
</dbReference>
<dbReference type="InterPro" id="IPR022023">
    <property type="entry name" value="U1snRNP70_N"/>
</dbReference>
<name>A0AB34L161_9PEZI</name>
<dbReference type="GO" id="GO:0071004">
    <property type="term" value="C:U2-type prespliceosome"/>
    <property type="evidence" value="ECO:0007669"/>
    <property type="project" value="TreeGrafter"/>
</dbReference>
<dbReference type="SUPFAM" id="SSF54928">
    <property type="entry name" value="RNA-binding domain, RBD"/>
    <property type="match status" value="1"/>
</dbReference>
<dbReference type="GO" id="GO:0003729">
    <property type="term" value="F:mRNA binding"/>
    <property type="evidence" value="ECO:0007669"/>
    <property type="project" value="TreeGrafter"/>
</dbReference>
<dbReference type="GO" id="GO:0071011">
    <property type="term" value="C:precatalytic spliceosome"/>
    <property type="evidence" value="ECO:0007669"/>
    <property type="project" value="TreeGrafter"/>
</dbReference>
<dbReference type="PANTHER" id="PTHR13952">
    <property type="entry name" value="U1 SMALL NUCLEAR RIBONUCLEOPROTEIN 70 KD"/>
    <property type="match status" value="1"/>
</dbReference>
<dbReference type="FunFam" id="3.30.70.330:FF:000298">
    <property type="entry name" value="U1 small nuclear ribonucleoprotein 70 kDa"/>
    <property type="match status" value="1"/>
</dbReference>
<dbReference type="GO" id="GO:0000398">
    <property type="term" value="P:mRNA splicing, via spliceosome"/>
    <property type="evidence" value="ECO:0007669"/>
    <property type="project" value="TreeGrafter"/>
</dbReference>
<dbReference type="Proteomes" id="UP000803884">
    <property type="component" value="Unassembled WGS sequence"/>
</dbReference>
<keyword evidence="4" id="KW-0687">Ribonucleoprotein</keyword>
<organism evidence="8 9">
    <name type="scientific">Cladosporium halotolerans</name>
    <dbReference type="NCBI Taxonomy" id="1052096"/>
    <lineage>
        <taxon>Eukaryota</taxon>
        <taxon>Fungi</taxon>
        <taxon>Dikarya</taxon>
        <taxon>Ascomycota</taxon>
        <taxon>Pezizomycotina</taxon>
        <taxon>Dothideomycetes</taxon>
        <taxon>Dothideomycetidae</taxon>
        <taxon>Cladosporiales</taxon>
        <taxon>Cladosporiaceae</taxon>
        <taxon>Cladosporium</taxon>
    </lineage>
</organism>
<keyword evidence="2 5" id="KW-0694">RNA-binding</keyword>
<evidence type="ECO:0000256" key="4">
    <source>
        <dbReference type="ARBA" id="ARBA00023274"/>
    </source>
</evidence>
<reference evidence="8 9" key="1">
    <citation type="journal article" date="2020" name="Microbiol. Resour. Announc.">
        <title>Draft Genome Sequence of a Cladosporium Species Isolated from the Mesophotic Ascidian Didemnum maculosum.</title>
        <authorList>
            <person name="Gioti A."/>
            <person name="Siaperas R."/>
            <person name="Nikolaivits E."/>
            <person name="Le Goff G."/>
            <person name="Ouazzani J."/>
            <person name="Kotoulas G."/>
            <person name="Topakas E."/>
        </authorList>
    </citation>
    <scope>NUCLEOTIDE SEQUENCE [LARGE SCALE GENOMIC DNA]</scope>
    <source>
        <strain evidence="8 9">TM138-S3</strain>
    </source>
</reference>
<gene>
    <name evidence="8" type="ORF">WHR41_01318</name>
</gene>
<comment type="subcellular location">
    <subcellularLocation>
        <location evidence="1">Nucleus</location>
    </subcellularLocation>
</comment>
<dbReference type="GeneID" id="96002762"/>
<dbReference type="InterPro" id="IPR051183">
    <property type="entry name" value="U1_U11-U12_snRNP_70-35kDa"/>
</dbReference>
<dbReference type="GO" id="GO:0030619">
    <property type="term" value="F:U1 snRNA binding"/>
    <property type="evidence" value="ECO:0007669"/>
    <property type="project" value="InterPro"/>
</dbReference>
<dbReference type="Gene3D" id="3.30.70.330">
    <property type="match status" value="1"/>
</dbReference>
<comment type="caution">
    <text evidence="8">The sequence shown here is derived from an EMBL/GenBank/DDBJ whole genome shotgun (WGS) entry which is preliminary data.</text>
</comment>
<accession>A0AB34L161</accession>
<dbReference type="InterPro" id="IPR000504">
    <property type="entry name" value="RRM_dom"/>
</dbReference>
<evidence type="ECO:0000256" key="2">
    <source>
        <dbReference type="ARBA" id="ARBA00022884"/>
    </source>
</evidence>
<feature type="compositionally biased region" description="Gly residues" evidence="6">
    <location>
        <begin position="239"/>
        <end position="256"/>
    </location>
</feature>
<dbReference type="SMART" id="SM00360">
    <property type="entry name" value="RRM"/>
    <property type="match status" value="1"/>
</dbReference>
<dbReference type="InterPro" id="IPR035979">
    <property type="entry name" value="RBD_domain_sf"/>
</dbReference>
<feature type="region of interest" description="Disordered" evidence="6">
    <location>
        <begin position="237"/>
        <end position="350"/>
    </location>
</feature>
<dbReference type="GO" id="GO:0005685">
    <property type="term" value="C:U1 snRNP"/>
    <property type="evidence" value="ECO:0007669"/>
    <property type="project" value="TreeGrafter"/>
</dbReference>
<evidence type="ECO:0000256" key="3">
    <source>
        <dbReference type="ARBA" id="ARBA00023242"/>
    </source>
</evidence>
<keyword evidence="3" id="KW-0539">Nucleus</keyword>
<dbReference type="Pfam" id="PF00076">
    <property type="entry name" value="RRM_1"/>
    <property type="match status" value="1"/>
</dbReference>
<feature type="compositionally biased region" description="Basic and acidic residues" evidence="6">
    <location>
        <begin position="282"/>
        <end position="296"/>
    </location>
</feature>
<keyword evidence="9" id="KW-1185">Reference proteome</keyword>
<dbReference type="InterPro" id="IPR012677">
    <property type="entry name" value="Nucleotide-bd_a/b_plait_sf"/>
</dbReference>